<dbReference type="EMBL" id="LDAU01000161">
    <property type="protein sequence ID" value="KRX01909.1"/>
    <property type="molecule type" value="Genomic_DNA"/>
</dbReference>
<comment type="caution">
    <text evidence="2">The sequence shown here is derived from an EMBL/GenBank/DDBJ whole genome shotgun (WGS) entry which is preliminary data.</text>
</comment>
<accession>A0A0V0QIQ6</accession>
<name>A0A0V0QIQ6_PSEPJ</name>
<evidence type="ECO:0000313" key="3">
    <source>
        <dbReference type="Proteomes" id="UP000054937"/>
    </source>
</evidence>
<feature type="region of interest" description="Disordered" evidence="1">
    <location>
        <begin position="47"/>
        <end position="72"/>
    </location>
</feature>
<sequence length="250" mass="29813">MGACNTKDKYPENMEQEMPINYQNSDSQQNLENIDYKNGLLNVTGYQNNKKNNRTHSQRTNSTKRSLQKNETIDSEYSKQLSLNQQILDSENQNQQSHQEDKQQSNIQSIYIDHLKEKQYQQRHYSDQTASYKNYNIKEPQFQDDQQNKLQQQEQQQYIFNQISIQQNQDQSNQNNNQFPPKNSNINNSRKISIFNHLNNREKQETITSQLHFTNNDVEFMTNTEIQDIDLEVYKELISTMEDKQNNLEQ</sequence>
<evidence type="ECO:0000256" key="1">
    <source>
        <dbReference type="SAM" id="MobiDB-lite"/>
    </source>
</evidence>
<evidence type="ECO:0000313" key="2">
    <source>
        <dbReference type="EMBL" id="KRX01909.1"/>
    </source>
</evidence>
<dbReference type="AlphaFoldDB" id="A0A0V0QIQ6"/>
<organism evidence="2 3">
    <name type="scientific">Pseudocohnilembus persalinus</name>
    <name type="common">Ciliate</name>
    <dbReference type="NCBI Taxonomy" id="266149"/>
    <lineage>
        <taxon>Eukaryota</taxon>
        <taxon>Sar</taxon>
        <taxon>Alveolata</taxon>
        <taxon>Ciliophora</taxon>
        <taxon>Intramacronucleata</taxon>
        <taxon>Oligohymenophorea</taxon>
        <taxon>Scuticociliatia</taxon>
        <taxon>Philasterida</taxon>
        <taxon>Pseudocohnilembidae</taxon>
        <taxon>Pseudocohnilembus</taxon>
    </lineage>
</organism>
<protein>
    <submittedName>
        <fullName evidence="2">Uncharacterized protein</fullName>
    </submittedName>
</protein>
<gene>
    <name evidence="2" type="ORF">PPERSA_05748</name>
</gene>
<reference evidence="2 3" key="1">
    <citation type="journal article" date="2015" name="Sci. Rep.">
        <title>Genome of the facultative scuticociliatosis pathogen Pseudocohnilembus persalinus provides insight into its virulence through horizontal gene transfer.</title>
        <authorList>
            <person name="Xiong J."/>
            <person name="Wang G."/>
            <person name="Cheng J."/>
            <person name="Tian M."/>
            <person name="Pan X."/>
            <person name="Warren A."/>
            <person name="Jiang C."/>
            <person name="Yuan D."/>
            <person name="Miao W."/>
        </authorList>
    </citation>
    <scope>NUCLEOTIDE SEQUENCE [LARGE SCALE GENOMIC DNA]</scope>
    <source>
        <strain evidence="2">36N120E</strain>
    </source>
</reference>
<proteinExistence type="predicted"/>
<keyword evidence="3" id="KW-1185">Reference proteome</keyword>
<dbReference type="InParanoid" id="A0A0V0QIQ6"/>
<dbReference type="Proteomes" id="UP000054937">
    <property type="component" value="Unassembled WGS sequence"/>
</dbReference>
<feature type="region of interest" description="Disordered" evidence="1">
    <location>
        <begin position="167"/>
        <end position="188"/>
    </location>
</feature>